<proteinExistence type="predicted"/>
<dbReference type="Proteomes" id="UP000075442">
    <property type="component" value="Unassembled WGS sequence"/>
</dbReference>
<dbReference type="EMBL" id="LROU01000094">
    <property type="protein sequence ID" value="KYF35463.1"/>
    <property type="molecule type" value="Genomic_DNA"/>
</dbReference>
<sequence>MGGGVYGIMSLRTRLLDKVIGKAQADRLRIKLKLT</sequence>
<evidence type="ECO:0000313" key="1">
    <source>
        <dbReference type="EMBL" id="KYF35463.1"/>
    </source>
</evidence>
<evidence type="ECO:0000313" key="2">
    <source>
        <dbReference type="Proteomes" id="UP000075442"/>
    </source>
</evidence>
<reference evidence="1 2" key="1">
    <citation type="submission" date="2016-01" db="EMBL/GenBank/DDBJ databases">
        <title>Highly variable Streptococcus oralis 1 are common among viridans streptococci isolated from primates.</title>
        <authorList>
            <person name="Denapaite D."/>
            <person name="Rieger M."/>
            <person name="Koendgen S."/>
            <person name="Brueckner R."/>
            <person name="Ochigava I."/>
            <person name="Kappeler P."/>
            <person name="Maetz-Rensing K."/>
            <person name="Leendertz F."/>
        </authorList>
    </citation>
    <scope>NUCLEOTIDE SEQUENCE [LARGE SCALE GENOMIC DNA]</scope>
    <source>
        <strain evidence="1 2">M3-1</strain>
    </source>
</reference>
<organism evidence="1 2">
    <name type="scientific">Streptococcus mitis</name>
    <dbReference type="NCBI Taxonomy" id="28037"/>
    <lineage>
        <taxon>Bacteria</taxon>
        <taxon>Bacillati</taxon>
        <taxon>Bacillota</taxon>
        <taxon>Bacilli</taxon>
        <taxon>Lactobacillales</taxon>
        <taxon>Streptococcaceae</taxon>
        <taxon>Streptococcus</taxon>
        <taxon>Streptococcus mitis group</taxon>
    </lineage>
</organism>
<name>A0A150NPS3_STRMT</name>
<accession>A0A150NPS3</accession>
<gene>
    <name evidence="1" type="ORF">SMIM3I_00748</name>
</gene>
<comment type="caution">
    <text evidence="1">The sequence shown here is derived from an EMBL/GenBank/DDBJ whole genome shotgun (WGS) entry which is preliminary data.</text>
</comment>
<protein>
    <submittedName>
        <fullName evidence="1">Membrane protein</fullName>
    </submittedName>
</protein>
<dbReference type="AlphaFoldDB" id="A0A150NPS3"/>